<feature type="transmembrane region" description="Helical" evidence="1">
    <location>
        <begin position="119"/>
        <end position="138"/>
    </location>
</feature>
<accession>V5SH21</accession>
<keyword evidence="3" id="KW-1185">Reference proteome</keyword>
<dbReference type="EMBL" id="CP006912">
    <property type="protein sequence ID" value="AHB49813.1"/>
    <property type="molecule type" value="Genomic_DNA"/>
</dbReference>
<dbReference type="KEGG" id="hni:W911_01075"/>
<feature type="transmembrane region" description="Helical" evidence="1">
    <location>
        <begin position="12"/>
        <end position="34"/>
    </location>
</feature>
<proteinExistence type="predicted"/>
<dbReference type="HOGENOM" id="CLU_1650150_0_0_5"/>
<dbReference type="STRING" id="1029756.W911_01075"/>
<protein>
    <submittedName>
        <fullName evidence="2">Uncharacterized protein</fullName>
    </submittedName>
</protein>
<dbReference type="Proteomes" id="UP000018542">
    <property type="component" value="Chromosome"/>
</dbReference>
<keyword evidence="1" id="KW-0812">Transmembrane</keyword>
<keyword evidence="1" id="KW-0472">Membrane</keyword>
<gene>
    <name evidence="2" type="ORF">W911_01075</name>
</gene>
<evidence type="ECO:0000313" key="3">
    <source>
        <dbReference type="Proteomes" id="UP000018542"/>
    </source>
</evidence>
<reference evidence="2 3" key="1">
    <citation type="journal article" date="2014" name="Genome Announc.">
        <title>Complete Genome Sequence of Hyphomicrobium nitrativorans Strain NL23, a Denitrifying Bacterium Isolated from Biofilm of a Methanol-Fed Denitrification System Treating Seawater at the Montreal Biodome.</title>
        <authorList>
            <person name="Martineau C."/>
            <person name="Villeneuve C."/>
            <person name="Mauffrey F."/>
            <person name="Villemur R."/>
        </authorList>
    </citation>
    <scope>NUCLEOTIDE SEQUENCE [LARGE SCALE GENOMIC DNA]</scope>
    <source>
        <strain evidence="2">NL23</strain>
    </source>
</reference>
<name>V5SH21_9HYPH</name>
<dbReference type="PATRIC" id="fig|1029756.8.peg.230"/>
<evidence type="ECO:0000256" key="1">
    <source>
        <dbReference type="SAM" id="Phobius"/>
    </source>
</evidence>
<feature type="transmembrane region" description="Helical" evidence="1">
    <location>
        <begin position="56"/>
        <end position="78"/>
    </location>
</feature>
<organism evidence="2 3">
    <name type="scientific">Hyphomicrobium nitrativorans NL23</name>
    <dbReference type="NCBI Taxonomy" id="1029756"/>
    <lineage>
        <taxon>Bacteria</taxon>
        <taxon>Pseudomonadati</taxon>
        <taxon>Pseudomonadota</taxon>
        <taxon>Alphaproteobacteria</taxon>
        <taxon>Hyphomicrobiales</taxon>
        <taxon>Hyphomicrobiaceae</taxon>
        <taxon>Hyphomicrobium</taxon>
    </lineage>
</organism>
<feature type="transmembrane region" description="Helical" evidence="1">
    <location>
        <begin position="87"/>
        <end position="107"/>
    </location>
</feature>
<evidence type="ECO:0000313" key="2">
    <source>
        <dbReference type="EMBL" id="AHB49813.1"/>
    </source>
</evidence>
<sequence>MGTVLRTIGRLLWVAIAFLISMLAAMIVLTTLGLETITQAISNVDDADLMFDAYDFFWTGTLVLSGATLIPALLIVVVGEVGRIRSWLYYMIGGGAALVIIPLLARIDPAAIHQLALPSIWQVFATAGFAGGIVYWLLAGRNA</sequence>
<dbReference type="AlphaFoldDB" id="V5SH21"/>
<keyword evidence="1" id="KW-1133">Transmembrane helix</keyword>